<dbReference type="GO" id="GO:0012505">
    <property type="term" value="C:endomembrane system"/>
    <property type="evidence" value="ECO:0007669"/>
    <property type="project" value="UniProtKB-SubCell"/>
</dbReference>
<evidence type="ECO:0000259" key="5">
    <source>
        <dbReference type="Pfam" id="PF00005"/>
    </source>
</evidence>
<proteinExistence type="predicted"/>
<dbReference type="GO" id="GO:0016887">
    <property type="term" value="F:ATP hydrolysis activity"/>
    <property type="evidence" value="ECO:0007669"/>
    <property type="project" value="InterPro"/>
</dbReference>
<evidence type="ECO:0000256" key="3">
    <source>
        <dbReference type="ARBA" id="ARBA00022741"/>
    </source>
</evidence>
<evidence type="ECO:0000313" key="7">
    <source>
        <dbReference type="Proteomes" id="UP000708208"/>
    </source>
</evidence>
<dbReference type="GO" id="GO:0016020">
    <property type="term" value="C:membrane"/>
    <property type="evidence" value="ECO:0007669"/>
    <property type="project" value="TreeGrafter"/>
</dbReference>
<dbReference type="InterPro" id="IPR003439">
    <property type="entry name" value="ABC_transporter-like_ATP-bd"/>
</dbReference>
<dbReference type="InterPro" id="IPR050173">
    <property type="entry name" value="ABC_transporter_C-like"/>
</dbReference>
<reference evidence="6" key="1">
    <citation type="submission" date="2021-06" db="EMBL/GenBank/DDBJ databases">
        <authorList>
            <person name="Hodson N. C."/>
            <person name="Mongue J. A."/>
            <person name="Jaron S. K."/>
        </authorList>
    </citation>
    <scope>NUCLEOTIDE SEQUENCE</scope>
</reference>
<accession>A0A8J2P3A5</accession>
<gene>
    <name evidence="6" type="ORF">AFUS01_LOCUS19018</name>
</gene>
<dbReference type="Proteomes" id="UP000708208">
    <property type="component" value="Unassembled WGS sequence"/>
</dbReference>
<dbReference type="PANTHER" id="PTHR24223">
    <property type="entry name" value="ATP-BINDING CASSETTE SUB-FAMILY C"/>
    <property type="match status" value="1"/>
</dbReference>
<protein>
    <recommendedName>
        <fullName evidence="5">ABC transporter domain-containing protein</fullName>
    </recommendedName>
</protein>
<evidence type="ECO:0000256" key="1">
    <source>
        <dbReference type="ARBA" id="ARBA00004127"/>
    </source>
</evidence>
<sequence>MNSCSGERSHGMNLSGGQKQRVALARAVYNDADIYLLDDPFSAVDSHVCKQLFEKVIGPKGMLRKKTRIVVTHGVTYLPYVDRIIVMNNGEITESGTFKDLLNMKKAFAKFVVQHATENCLYSEIFRSDSDEKILSHDKHLSEELYKGSLRMNGANVVLAGQDAASSMIPLMRLSCGNTIMNCDEFSEPGSSIKPSEFINAERTDTGNVKKEAQIFIRTFGYPIGPRCLLLMEFRIFGKGTFILQYIAPLDCYNLLLLSWPILCCPLAA</sequence>
<feature type="domain" description="ABC transporter" evidence="5">
    <location>
        <begin position="11"/>
        <end position="41"/>
    </location>
</feature>
<comment type="caution">
    <text evidence="6">The sequence shown here is derived from an EMBL/GenBank/DDBJ whole genome shotgun (WGS) entry which is preliminary data.</text>
</comment>
<comment type="subcellular location">
    <subcellularLocation>
        <location evidence="1">Endomembrane system</location>
        <topology evidence="1">Multi-pass membrane protein</topology>
    </subcellularLocation>
</comment>
<dbReference type="OrthoDB" id="6500128at2759"/>
<keyword evidence="7" id="KW-1185">Reference proteome</keyword>
<dbReference type="PANTHER" id="PTHR24223:SF443">
    <property type="entry name" value="MULTIDRUG-RESISTANCE LIKE PROTEIN 1, ISOFORM I"/>
    <property type="match status" value="1"/>
</dbReference>
<organism evidence="6 7">
    <name type="scientific">Allacma fusca</name>
    <dbReference type="NCBI Taxonomy" id="39272"/>
    <lineage>
        <taxon>Eukaryota</taxon>
        <taxon>Metazoa</taxon>
        <taxon>Ecdysozoa</taxon>
        <taxon>Arthropoda</taxon>
        <taxon>Hexapoda</taxon>
        <taxon>Collembola</taxon>
        <taxon>Symphypleona</taxon>
        <taxon>Sminthuridae</taxon>
        <taxon>Allacma</taxon>
    </lineage>
</organism>
<evidence type="ECO:0000256" key="4">
    <source>
        <dbReference type="ARBA" id="ARBA00022840"/>
    </source>
</evidence>
<dbReference type="EMBL" id="CAJVCH010193065">
    <property type="protein sequence ID" value="CAG7730370.1"/>
    <property type="molecule type" value="Genomic_DNA"/>
</dbReference>
<dbReference type="Pfam" id="PF00005">
    <property type="entry name" value="ABC_tran"/>
    <property type="match status" value="1"/>
</dbReference>
<keyword evidence="2" id="KW-0677">Repeat</keyword>
<dbReference type="AlphaFoldDB" id="A0A8J2P3A5"/>
<dbReference type="GO" id="GO:0042626">
    <property type="term" value="F:ATPase-coupled transmembrane transporter activity"/>
    <property type="evidence" value="ECO:0007669"/>
    <property type="project" value="TreeGrafter"/>
</dbReference>
<keyword evidence="3" id="KW-0547">Nucleotide-binding</keyword>
<keyword evidence="4" id="KW-0067">ATP-binding</keyword>
<evidence type="ECO:0000313" key="6">
    <source>
        <dbReference type="EMBL" id="CAG7730370.1"/>
    </source>
</evidence>
<evidence type="ECO:0000256" key="2">
    <source>
        <dbReference type="ARBA" id="ARBA00022737"/>
    </source>
</evidence>
<dbReference type="GO" id="GO:0005524">
    <property type="term" value="F:ATP binding"/>
    <property type="evidence" value="ECO:0007669"/>
    <property type="project" value="UniProtKB-KW"/>
</dbReference>
<name>A0A8J2P3A5_9HEXA</name>